<accession>A0A9W7HTK5</accession>
<dbReference type="Proteomes" id="UP001165190">
    <property type="component" value="Unassembled WGS sequence"/>
</dbReference>
<sequence>MAMGGYESLVPYIEGEENLTVAVKHIVGALGSNKNLTKDVKKILAELGSQLTSMAAIKDDDDMVEDGKIGIQYHLSILEEKITMVWDLCPDEAVKYRNAVHEVRNLTERLENQCSPNFY</sequence>
<keyword evidence="2" id="KW-1185">Reference proteome</keyword>
<name>A0A9W7HTK5_HIBTR</name>
<reference evidence="1" key="1">
    <citation type="submission" date="2023-05" db="EMBL/GenBank/DDBJ databases">
        <title>Genome and transcriptome analyses reveal genes involved in the formation of fine ridges on petal epidermal cells in Hibiscus trionum.</title>
        <authorList>
            <person name="Koshimizu S."/>
            <person name="Masuda S."/>
            <person name="Ishii T."/>
            <person name="Shirasu K."/>
            <person name="Hoshino A."/>
            <person name="Arita M."/>
        </authorList>
    </citation>
    <scope>NUCLEOTIDE SEQUENCE</scope>
    <source>
        <strain evidence="1">Hamamatsu line</strain>
    </source>
</reference>
<dbReference type="EMBL" id="BSYR01000019">
    <property type="protein sequence ID" value="GMI82508.1"/>
    <property type="molecule type" value="Genomic_DNA"/>
</dbReference>
<evidence type="ECO:0000313" key="1">
    <source>
        <dbReference type="EMBL" id="GMI82508.1"/>
    </source>
</evidence>
<organism evidence="1 2">
    <name type="scientific">Hibiscus trionum</name>
    <name type="common">Flower of an hour</name>
    <dbReference type="NCBI Taxonomy" id="183268"/>
    <lineage>
        <taxon>Eukaryota</taxon>
        <taxon>Viridiplantae</taxon>
        <taxon>Streptophyta</taxon>
        <taxon>Embryophyta</taxon>
        <taxon>Tracheophyta</taxon>
        <taxon>Spermatophyta</taxon>
        <taxon>Magnoliopsida</taxon>
        <taxon>eudicotyledons</taxon>
        <taxon>Gunneridae</taxon>
        <taxon>Pentapetalae</taxon>
        <taxon>rosids</taxon>
        <taxon>malvids</taxon>
        <taxon>Malvales</taxon>
        <taxon>Malvaceae</taxon>
        <taxon>Malvoideae</taxon>
        <taxon>Hibiscus</taxon>
    </lineage>
</organism>
<protein>
    <submittedName>
        <fullName evidence="1">Exocyst subunit exo70 family protein E1</fullName>
    </submittedName>
</protein>
<comment type="caution">
    <text evidence="1">The sequence shown here is derived from an EMBL/GenBank/DDBJ whole genome shotgun (WGS) entry which is preliminary data.</text>
</comment>
<proteinExistence type="predicted"/>
<evidence type="ECO:0000313" key="2">
    <source>
        <dbReference type="Proteomes" id="UP001165190"/>
    </source>
</evidence>
<dbReference type="AlphaFoldDB" id="A0A9W7HTK5"/>
<gene>
    <name evidence="1" type="ORF">HRI_001920100</name>
</gene>